<dbReference type="Proteomes" id="UP001142055">
    <property type="component" value="Chromosome 1"/>
</dbReference>
<protein>
    <recommendedName>
        <fullName evidence="8">Ig-like domain-containing protein</fullName>
    </recommendedName>
</protein>
<evidence type="ECO:0000256" key="6">
    <source>
        <dbReference type="SAM" id="Phobius"/>
    </source>
</evidence>
<dbReference type="SMART" id="SM00409">
    <property type="entry name" value="IG"/>
    <property type="match status" value="1"/>
</dbReference>
<evidence type="ECO:0000313" key="10">
    <source>
        <dbReference type="Proteomes" id="UP001142055"/>
    </source>
</evidence>
<dbReference type="Gene3D" id="3.80.10.10">
    <property type="entry name" value="Ribonuclease Inhibitor"/>
    <property type="match status" value="2"/>
</dbReference>
<dbReference type="InterPro" id="IPR003599">
    <property type="entry name" value="Ig_sub"/>
</dbReference>
<dbReference type="EMBL" id="JAPWDV010000001">
    <property type="protein sequence ID" value="KAJ6224301.1"/>
    <property type="molecule type" value="Genomic_DNA"/>
</dbReference>
<gene>
    <name evidence="9" type="ORF">RDWZM_002846</name>
</gene>
<evidence type="ECO:0000256" key="4">
    <source>
        <dbReference type="ARBA" id="ARBA00023157"/>
    </source>
</evidence>
<dbReference type="InterPro" id="IPR013783">
    <property type="entry name" value="Ig-like_fold"/>
</dbReference>
<proteinExistence type="predicted"/>
<dbReference type="FunFam" id="3.80.10.10:FF:000082">
    <property type="entry name" value="Leucine-rich repeat-containing 24"/>
    <property type="match status" value="1"/>
</dbReference>
<dbReference type="InterPro" id="IPR036179">
    <property type="entry name" value="Ig-like_dom_sf"/>
</dbReference>
<keyword evidence="10" id="KW-1185">Reference proteome</keyword>
<evidence type="ECO:0000259" key="8">
    <source>
        <dbReference type="PROSITE" id="PS50835"/>
    </source>
</evidence>
<dbReference type="InterPro" id="IPR000483">
    <property type="entry name" value="Cys-rich_flank_reg_C"/>
</dbReference>
<dbReference type="GO" id="GO:0005886">
    <property type="term" value="C:plasma membrane"/>
    <property type="evidence" value="ECO:0007669"/>
    <property type="project" value="TreeGrafter"/>
</dbReference>
<feature type="chain" id="PRO_5040373607" description="Ig-like domain-containing protein" evidence="7">
    <location>
        <begin position="26"/>
        <end position="793"/>
    </location>
</feature>
<dbReference type="OrthoDB" id="643377at2759"/>
<evidence type="ECO:0000256" key="2">
    <source>
        <dbReference type="ARBA" id="ARBA00022729"/>
    </source>
</evidence>
<dbReference type="InterPro" id="IPR032675">
    <property type="entry name" value="LRR_dom_sf"/>
</dbReference>
<feature type="compositionally biased region" description="Low complexity" evidence="5">
    <location>
        <begin position="654"/>
        <end position="665"/>
    </location>
</feature>
<dbReference type="Pfam" id="PF13927">
    <property type="entry name" value="Ig_3"/>
    <property type="match status" value="1"/>
</dbReference>
<name>A0A9Q0RS02_BLOTA</name>
<dbReference type="PANTHER" id="PTHR24369:SF213">
    <property type="entry name" value="INSULIN LIKE GROWTH FACTOR BINDING PROTEIN ACID LABILE SUBUNIT"/>
    <property type="match status" value="1"/>
</dbReference>
<feature type="signal peptide" evidence="7">
    <location>
        <begin position="1"/>
        <end position="25"/>
    </location>
</feature>
<dbReference type="InterPro" id="IPR050541">
    <property type="entry name" value="LRR_TM_domain-containing"/>
</dbReference>
<dbReference type="Gene3D" id="2.60.40.10">
    <property type="entry name" value="Immunoglobulins"/>
    <property type="match status" value="1"/>
</dbReference>
<feature type="domain" description="Ig-like" evidence="8">
    <location>
        <begin position="268"/>
        <end position="368"/>
    </location>
</feature>
<evidence type="ECO:0000256" key="3">
    <source>
        <dbReference type="ARBA" id="ARBA00022737"/>
    </source>
</evidence>
<dbReference type="AlphaFoldDB" id="A0A9Q0RS02"/>
<dbReference type="Pfam" id="PF13855">
    <property type="entry name" value="LRR_8"/>
    <property type="match status" value="2"/>
</dbReference>
<dbReference type="SUPFAM" id="SSF48726">
    <property type="entry name" value="Immunoglobulin"/>
    <property type="match status" value="1"/>
</dbReference>
<evidence type="ECO:0000256" key="5">
    <source>
        <dbReference type="SAM" id="MobiDB-lite"/>
    </source>
</evidence>
<evidence type="ECO:0000256" key="1">
    <source>
        <dbReference type="ARBA" id="ARBA00022614"/>
    </source>
</evidence>
<evidence type="ECO:0000313" key="9">
    <source>
        <dbReference type="EMBL" id="KAJ6224301.1"/>
    </source>
</evidence>
<keyword evidence="1" id="KW-0433">Leucine-rich repeat</keyword>
<accession>A0A9Q0RS02</accession>
<keyword evidence="4" id="KW-1015">Disulfide bond</keyword>
<reference evidence="9" key="1">
    <citation type="submission" date="2022-12" db="EMBL/GenBank/DDBJ databases">
        <title>Genome assemblies of Blomia tropicalis.</title>
        <authorList>
            <person name="Cui Y."/>
        </authorList>
    </citation>
    <scope>NUCLEOTIDE SEQUENCE</scope>
    <source>
        <tissue evidence="9">Adult mites</tissue>
    </source>
</reference>
<dbReference type="SMART" id="SM00082">
    <property type="entry name" value="LRRCT"/>
    <property type="match status" value="1"/>
</dbReference>
<comment type="caution">
    <text evidence="9">The sequence shown here is derived from an EMBL/GenBank/DDBJ whole genome shotgun (WGS) entry which is preliminary data.</text>
</comment>
<dbReference type="SUPFAM" id="SSF52058">
    <property type="entry name" value="L domain-like"/>
    <property type="match status" value="1"/>
</dbReference>
<keyword evidence="6" id="KW-0812">Transmembrane</keyword>
<feature type="region of interest" description="Disordered" evidence="5">
    <location>
        <begin position="651"/>
        <end position="671"/>
    </location>
</feature>
<organism evidence="9 10">
    <name type="scientific">Blomia tropicalis</name>
    <name type="common">Mite</name>
    <dbReference type="NCBI Taxonomy" id="40697"/>
    <lineage>
        <taxon>Eukaryota</taxon>
        <taxon>Metazoa</taxon>
        <taxon>Ecdysozoa</taxon>
        <taxon>Arthropoda</taxon>
        <taxon>Chelicerata</taxon>
        <taxon>Arachnida</taxon>
        <taxon>Acari</taxon>
        <taxon>Acariformes</taxon>
        <taxon>Sarcoptiformes</taxon>
        <taxon>Astigmata</taxon>
        <taxon>Glycyphagoidea</taxon>
        <taxon>Echimyopodidae</taxon>
        <taxon>Blomia</taxon>
    </lineage>
</organism>
<keyword evidence="6" id="KW-1133">Transmembrane helix</keyword>
<keyword evidence="2 7" id="KW-0732">Signal</keyword>
<evidence type="ECO:0000256" key="7">
    <source>
        <dbReference type="SAM" id="SignalP"/>
    </source>
</evidence>
<dbReference type="PANTHER" id="PTHR24369">
    <property type="entry name" value="ANTIGEN BSP, PUTATIVE-RELATED"/>
    <property type="match status" value="1"/>
</dbReference>
<dbReference type="PROSITE" id="PS50835">
    <property type="entry name" value="IG_LIKE"/>
    <property type="match status" value="1"/>
</dbReference>
<dbReference type="InterPro" id="IPR003591">
    <property type="entry name" value="Leu-rich_rpt_typical-subtyp"/>
</dbReference>
<keyword evidence="6" id="KW-0472">Membrane</keyword>
<dbReference type="InterPro" id="IPR007110">
    <property type="entry name" value="Ig-like_dom"/>
</dbReference>
<feature type="transmembrane region" description="Helical" evidence="6">
    <location>
        <begin position="386"/>
        <end position="409"/>
    </location>
</feature>
<dbReference type="InterPro" id="IPR003598">
    <property type="entry name" value="Ig_sub2"/>
</dbReference>
<feature type="region of interest" description="Disordered" evidence="5">
    <location>
        <begin position="766"/>
        <end position="793"/>
    </location>
</feature>
<dbReference type="SMART" id="SM00369">
    <property type="entry name" value="LRR_TYP"/>
    <property type="match status" value="6"/>
</dbReference>
<dbReference type="SMART" id="SM00408">
    <property type="entry name" value="IGc2"/>
    <property type="match status" value="1"/>
</dbReference>
<dbReference type="InterPro" id="IPR001611">
    <property type="entry name" value="Leu-rich_rpt"/>
</dbReference>
<sequence length="793" mass="86980">MLSNRPSGPLLMVAMLMIVLTGTSAQLMSCPQVCSCIWRNGKQTTICENQNLISIPNQIQPSTQVLDLNTNNFQILPSKAFQERGLINLQKLFLPRCKLGAIAEDAFVQLTNLVELDLSENLLTHVPVKALANTTNLRRLLLNGNHIATINAESFSALGNLKFLNLSGCQTHTIEARAFLGLHDLEYLYLHSNHLTTLPYSVVQDLPALYSFDLYRNPWHCNCEMRATRDWMLRNNVGQSIPAACELPMRLTGLMWNSLDLDDFACEPDIISTTVEVAKTVGSNATLSCLVKGLPEPKIHWYIDDGFYRNLSSATVRGDKYTLVEERSEGTVHSMLTIIGLEGTDDTGSFICSAENRAGMKNKNFTVSVLPSSAFGVAANWSKVELAGGIVGILISLVIAFVLITLILIRSKRFSSALNNAKKFSSNGETNGANTGDDLSIDKKPIQSVTHTAFAALLKNGNNLVYPGQTQFTYSSAQHATQRLSMLGLDGIDKKPEIFLQPNGGAYGNTPVPDLVPASNGTLVTNNNSGYELNTYSQNGIPYTQSYQHGHQNSDTSMMMSQTTEGGYYGDSYLTSGHDPGTMYQADNDGLYRAVMVNQHTTTTATPSPRYNALSAANLYNQYLSHHDLRATQEQRISPTGSFSQLHHRHLLAQQQQQQQSQQQQPYDGSHHQAYVLGNPSIGVINQEMYSDDDVFCPPSVTSTSIAYDPHMPMFQAPVQPIYGISSKRSSPWSQATVVPNHTMMNTVTPTPHQMMGHLRYSPDEGYGEDGSSTTVGGVPPMIPVGHLEGTEV</sequence>
<keyword evidence="3" id="KW-0677">Repeat</keyword>